<gene>
    <name evidence="2" type="ORF">KEC93_21300</name>
</gene>
<name>A0AB74VD23_CLOBE</name>
<feature type="coiled-coil region" evidence="1">
    <location>
        <begin position="56"/>
        <end position="83"/>
    </location>
</feature>
<dbReference type="AlphaFoldDB" id="A0AB74VD23"/>
<keyword evidence="3" id="KW-1185">Reference proteome</keyword>
<organism evidence="2 3">
    <name type="scientific">Clostridium beijerinckii</name>
    <name type="common">Clostridium MP</name>
    <dbReference type="NCBI Taxonomy" id="1520"/>
    <lineage>
        <taxon>Bacteria</taxon>
        <taxon>Bacillati</taxon>
        <taxon>Bacillota</taxon>
        <taxon>Clostridia</taxon>
        <taxon>Eubacteriales</taxon>
        <taxon>Clostridiaceae</taxon>
        <taxon>Clostridium</taxon>
    </lineage>
</organism>
<evidence type="ECO:0000256" key="1">
    <source>
        <dbReference type="SAM" id="Coils"/>
    </source>
</evidence>
<dbReference type="RefSeq" id="WP_077868617.1">
    <property type="nucleotide sequence ID" value="NZ_BKAK01000058.1"/>
</dbReference>
<accession>A0AB74VD23</accession>
<evidence type="ECO:0008006" key="4">
    <source>
        <dbReference type="Google" id="ProtNLM"/>
    </source>
</evidence>
<evidence type="ECO:0000313" key="2">
    <source>
        <dbReference type="EMBL" id="QUN34435.1"/>
    </source>
</evidence>
<dbReference type="EMBL" id="CP073653">
    <property type="protein sequence ID" value="QUN34435.1"/>
    <property type="molecule type" value="Genomic_DNA"/>
</dbReference>
<dbReference type="GeneID" id="66347117"/>
<evidence type="ECO:0000313" key="3">
    <source>
        <dbReference type="Proteomes" id="UP000679373"/>
    </source>
</evidence>
<dbReference type="Proteomes" id="UP000679373">
    <property type="component" value="Chromosome"/>
</dbReference>
<keyword evidence="1" id="KW-0175">Coiled coil</keyword>
<proteinExistence type="predicted"/>
<reference evidence="2" key="1">
    <citation type="submission" date="2021-04" db="EMBL/GenBank/DDBJ databases">
        <title>Complete genome sequence of the type strain Clostridium beijerinckii NRRL B-598.</title>
        <authorList>
            <person name="Sedlar K."/>
            <person name="Branska B."/>
            <person name="Bezdicek M."/>
            <person name="Nykrynova M."/>
            <person name="Lengerova M."/>
            <person name="Skutkova H."/>
            <person name="Patakova P."/>
        </authorList>
    </citation>
    <scope>NUCLEOTIDE SEQUENCE</scope>
    <source>
        <strain evidence="2">DSM 791</strain>
    </source>
</reference>
<protein>
    <recommendedName>
        <fullName evidence="4">Phage protein</fullName>
    </recommendedName>
</protein>
<sequence>MIDLILILGLGIIALFLSARIDILQQENKGLRDTIKRDREWFEVDKRTSVELAKVNERFKISREEYVRKCEEFERQCKEYTKGIK</sequence>